<sequence length="444" mass="48387">MECRRGHLENRRVVHYILSVGMASTSCDQVIALEHFIDPGSVYSLVGPTARLRPKQPGDVAQIVESLRCRDSHLLAYAKERLPKRYHYSDHRRIEPVVLDMDSGYLVLNREADKNPALCNGGSHGYDNMAPGMQSLFVAHGPAFRQNVTARPFRSIELYELMTELLGIEPEPNNGTRGALHYLLRTPKPLPEEASLRTPDMCVVDGSELGEGDKEDGCMCRNGGEGRKASPTGASRPHAAARPLVLAASSASRTAQSWSSGHALSNAASHWSGVVTLNSGNVGTACGHESDSSVYATRSQPRERCKVRVFFQTSCMKSVHLYGPPYAQSWPRPAPSSLRCGCTRTPCPSTTTTRLACDASCCGLCSSGRHATARCTWSPGRPSTWTETDAGRRCTRSGFDTFLYFTYTSCISSDGSLIHAPRSAEFSAASRINVLLQPSNEVFQ</sequence>
<dbReference type="GO" id="GO:0055120">
    <property type="term" value="C:striated muscle dense body"/>
    <property type="evidence" value="ECO:0007669"/>
    <property type="project" value="TreeGrafter"/>
</dbReference>
<dbReference type="Gene3D" id="3.40.720.10">
    <property type="entry name" value="Alkaline Phosphatase, subunit A"/>
    <property type="match status" value="1"/>
</dbReference>
<dbReference type="Proteomes" id="UP000821866">
    <property type="component" value="Chromosome 3"/>
</dbReference>
<dbReference type="GO" id="GO:0031674">
    <property type="term" value="C:I band"/>
    <property type="evidence" value="ECO:0007669"/>
    <property type="project" value="TreeGrafter"/>
</dbReference>
<dbReference type="GO" id="GO:0016529">
    <property type="term" value="C:sarcoplasmic reticulum"/>
    <property type="evidence" value="ECO:0007669"/>
    <property type="project" value="TreeGrafter"/>
</dbReference>
<dbReference type="PANTHER" id="PTHR10151">
    <property type="entry name" value="ECTONUCLEOTIDE PYROPHOSPHATASE/PHOSPHODIESTERASE"/>
    <property type="match status" value="1"/>
</dbReference>
<comment type="caution">
    <text evidence="1">The sequence shown here is derived from an EMBL/GenBank/DDBJ whole genome shotgun (WGS) entry which is preliminary data.</text>
</comment>
<proteinExistence type="predicted"/>
<evidence type="ECO:0000313" key="2">
    <source>
        <dbReference type="Proteomes" id="UP000821866"/>
    </source>
</evidence>
<dbReference type="SUPFAM" id="SSF53649">
    <property type="entry name" value="Alkaline phosphatase-like"/>
    <property type="match status" value="1"/>
</dbReference>
<name>A0A9J6EE47_RHIMP</name>
<dbReference type="Gene3D" id="3.30.1360.180">
    <property type="match status" value="1"/>
</dbReference>
<evidence type="ECO:0000313" key="1">
    <source>
        <dbReference type="EMBL" id="KAH8032575.1"/>
    </source>
</evidence>
<dbReference type="Pfam" id="PF01663">
    <property type="entry name" value="Phosphodiest"/>
    <property type="match status" value="1"/>
</dbReference>
<reference evidence="1" key="1">
    <citation type="journal article" date="2020" name="Cell">
        <title>Large-Scale Comparative Analyses of Tick Genomes Elucidate Their Genetic Diversity and Vector Capacities.</title>
        <authorList>
            <consortium name="Tick Genome and Microbiome Consortium (TIGMIC)"/>
            <person name="Jia N."/>
            <person name="Wang J."/>
            <person name="Shi W."/>
            <person name="Du L."/>
            <person name="Sun Y."/>
            <person name="Zhan W."/>
            <person name="Jiang J.F."/>
            <person name="Wang Q."/>
            <person name="Zhang B."/>
            <person name="Ji P."/>
            <person name="Bell-Sakyi L."/>
            <person name="Cui X.M."/>
            <person name="Yuan T.T."/>
            <person name="Jiang B.G."/>
            <person name="Yang W.F."/>
            <person name="Lam T.T."/>
            <person name="Chang Q.C."/>
            <person name="Ding S.J."/>
            <person name="Wang X.J."/>
            <person name="Zhu J.G."/>
            <person name="Ruan X.D."/>
            <person name="Zhao L."/>
            <person name="Wei J.T."/>
            <person name="Ye R.Z."/>
            <person name="Que T.C."/>
            <person name="Du C.H."/>
            <person name="Zhou Y.H."/>
            <person name="Cheng J.X."/>
            <person name="Dai P.F."/>
            <person name="Guo W.B."/>
            <person name="Han X.H."/>
            <person name="Huang E.J."/>
            <person name="Li L.F."/>
            <person name="Wei W."/>
            <person name="Gao Y.C."/>
            <person name="Liu J.Z."/>
            <person name="Shao H.Z."/>
            <person name="Wang X."/>
            <person name="Wang C.C."/>
            <person name="Yang T.C."/>
            <person name="Huo Q.B."/>
            <person name="Li W."/>
            <person name="Chen H.Y."/>
            <person name="Chen S.E."/>
            <person name="Zhou L.G."/>
            <person name="Ni X.B."/>
            <person name="Tian J.H."/>
            <person name="Sheng Y."/>
            <person name="Liu T."/>
            <person name="Pan Y.S."/>
            <person name="Xia L.Y."/>
            <person name="Li J."/>
            <person name="Zhao F."/>
            <person name="Cao W.C."/>
        </authorList>
    </citation>
    <scope>NUCLEOTIDE SEQUENCE</scope>
    <source>
        <strain evidence="1">Rmic-2018</strain>
    </source>
</reference>
<dbReference type="EMBL" id="JABSTU010000005">
    <property type="protein sequence ID" value="KAH8032575.1"/>
    <property type="molecule type" value="Genomic_DNA"/>
</dbReference>
<dbReference type="AlphaFoldDB" id="A0A9J6EE47"/>
<dbReference type="PROSITE" id="PS51257">
    <property type="entry name" value="PROKAR_LIPOPROTEIN"/>
    <property type="match status" value="1"/>
</dbReference>
<dbReference type="PANTHER" id="PTHR10151:SF114">
    <property type="entry name" value="ECTONUCLEOTIDE PYROPHOSPHATASE_PHOSPHODIESTERASE C27A7.3"/>
    <property type="match status" value="1"/>
</dbReference>
<dbReference type="InterPro" id="IPR002591">
    <property type="entry name" value="Phosphodiest/P_Trfase"/>
</dbReference>
<reference evidence="1" key="2">
    <citation type="submission" date="2021-09" db="EMBL/GenBank/DDBJ databases">
        <authorList>
            <person name="Jia N."/>
            <person name="Wang J."/>
            <person name="Shi W."/>
            <person name="Du L."/>
            <person name="Sun Y."/>
            <person name="Zhan W."/>
            <person name="Jiang J."/>
            <person name="Wang Q."/>
            <person name="Zhang B."/>
            <person name="Ji P."/>
            <person name="Sakyi L.B."/>
            <person name="Cui X."/>
            <person name="Yuan T."/>
            <person name="Jiang B."/>
            <person name="Yang W."/>
            <person name="Lam T.T.-Y."/>
            <person name="Chang Q."/>
            <person name="Ding S."/>
            <person name="Wang X."/>
            <person name="Zhu J."/>
            <person name="Ruan X."/>
            <person name="Zhao L."/>
            <person name="Wei J."/>
            <person name="Que T."/>
            <person name="Du C."/>
            <person name="Cheng J."/>
            <person name="Dai P."/>
            <person name="Han X."/>
            <person name="Huang E."/>
            <person name="Gao Y."/>
            <person name="Liu J."/>
            <person name="Shao H."/>
            <person name="Ye R."/>
            <person name="Li L."/>
            <person name="Wei W."/>
            <person name="Wang X."/>
            <person name="Wang C."/>
            <person name="Huo Q."/>
            <person name="Li W."/>
            <person name="Guo W."/>
            <person name="Chen H."/>
            <person name="Chen S."/>
            <person name="Zhou L."/>
            <person name="Zhou L."/>
            <person name="Ni X."/>
            <person name="Tian J."/>
            <person name="Zhou Y."/>
            <person name="Sheng Y."/>
            <person name="Liu T."/>
            <person name="Pan Y."/>
            <person name="Xia L."/>
            <person name="Li J."/>
            <person name="Zhao F."/>
            <person name="Cao W."/>
        </authorList>
    </citation>
    <scope>NUCLEOTIDE SEQUENCE</scope>
    <source>
        <strain evidence="1">Rmic-2018</strain>
        <tissue evidence="1">Larvae</tissue>
    </source>
</reference>
<protein>
    <submittedName>
        <fullName evidence="1">Uncharacterized protein</fullName>
    </submittedName>
</protein>
<gene>
    <name evidence="1" type="ORF">HPB51_026028</name>
</gene>
<dbReference type="InterPro" id="IPR017850">
    <property type="entry name" value="Alkaline_phosphatase_core_sf"/>
</dbReference>
<organism evidence="1 2">
    <name type="scientific">Rhipicephalus microplus</name>
    <name type="common">Cattle tick</name>
    <name type="synonym">Boophilus microplus</name>
    <dbReference type="NCBI Taxonomy" id="6941"/>
    <lineage>
        <taxon>Eukaryota</taxon>
        <taxon>Metazoa</taxon>
        <taxon>Ecdysozoa</taxon>
        <taxon>Arthropoda</taxon>
        <taxon>Chelicerata</taxon>
        <taxon>Arachnida</taxon>
        <taxon>Acari</taxon>
        <taxon>Parasitiformes</taxon>
        <taxon>Ixodida</taxon>
        <taxon>Ixodoidea</taxon>
        <taxon>Ixodidae</taxon>
        <taxon>Rhipicephalinae</taxon>
        <taxon>Rhipicephalus</taxon>
        <taxon>Boophilus</taxon>
    </lineage>
</organism>
<dbReference type="VEuPathDB" id="VectorBase:LOC119163409"/>
<keyword evidence="2" id="KW-1185">Reference proteome</keyword>
<accession>A0A9J6EE47</accession>